<proteinExistence type="predicted"/>
<keyword evidence="2" id="KW-0540">Nuclease</keyword>
<accession>A0A9X2FAQ3</accession>
<dbReference type="InterPro" id="IPR044930">
    <property type="entry name" value="Homing_endonuclease_His-Me"/>
</dbReference>
<dbReference type="Pfam" id="PF13392">
    <property type="entry name" value="HNH_3"/>
    <property type="match status" value="1"/>
</dbReference>
<keyword evidence="2" id="KW-0255">Endonuclease</keyword>
<organism evidence="2 3">
    <name type="scientific">Aeoliella straminimaris</name>
    <dbReference type="NCBI Taxonomy" id="2954799"/>
    <lineage>
        <taxon>Bacteria</taxon>
        <taxon>Pseudomonadati</taxon>
        <taxon>Planctomycetota</taxon>
        <taxon>Planctomycetia</taxon>
        <taxon>Pirellulales</taxon>
        <taxon>Lacipirellulaceae</taxon>
        <taxon>Aeoliella</taxon>
    </lineage>
</organism>
<comment type="caution">
    <text evidence="2">The sequence shown here is derived from an EMBL/GenBank/DDBJ whole genome shotgun (WGS) entry which is preliminary data.</text>
</comment>
<keyword evidence="3" id="KW-1185">Reference proteome</keyword>
<dbReference type="EMBL" id="JAMXLR010000038">
    <property type="protein sequence ID" value="MCO6044692.1"/>
    <property type="molecule type" value="Genomic_DNA"/>
</dbReference>
<sequence>MYKTKPLPDLSEQDAKRFWSRVAKTPDEVNDGCWAWLGAKNQEGYGLFKLSQTKQVFAHRVAYRLATGKPIPPGLGVLHSCHNRWCVRPGHLRAGTHQENMRDLVRTRPRGEQCSNAKLDVAQVAEIRRRYKLDGQTVQQIADELGVSIAAVRDAATGKTWSHVTGAVARKNPARASNTKLQPSDKPLILSLARQGWSHAKIAERFGVSRRAIGYVLSGQRWAGIQPPSGN</sequence>
<dbReference type="InterPro" id="IPR044925">
    <property type="entry name" value="His-Me_finger_sf"/>
</dbReference>
<feature type="domain" description="HNH nuclease" evidence="1">
    <location>
        <begin position="57"/>
        <end position="102"/>
    </location>
</feature>
<reference evidence="2" key="1">
    <citation type="submission" date="2022-06" db="EMBL/GenBank/DDBJ databases">
        <title>Aeoliella straminimaris, a novel planctomycete from sediments.</title>
        <authorList>
            <person name="Vitorino I.R."/>
            <person name="Lage O.M."/>
        </authorList>
    </citation>
    <scope>NUCLEOTIDE SEQUENCE</scope>
    <source>
        <strain evidence="2">ICT_H6.2</strain>
    </source>
</reference>
<dbReference type="AlphaFoldDB" id="A0A9X2FAQ3"/>
<keyword evidence="2" id="KW-0378">Hydrolase</keyword>
<dbReference type="InterPro" id="IPR003615">
    <property type="entry name" value="HNH_nuc"/>
</dbReference>
<protein>
    <submittedName>
        <fullName evidence="2">HNH endonuclease</fullName>
    </submittedName>
</protein>
<evidence type="ECO:0000313" key="2">
    <source>
        <dbReference type="EMBL" id="MCO6044692.1"/>
    </source>
</evidence>
<gene>
    <name evidence="2" type="ORF">NG895_12310</name>
</gene>
<dbReference type="Proteomes" id="UP001155241">
    <property type="component" value="Unassembled WGS sequence"/>
</dbReference>
<name>A0A9X2FAQ3_9BACT</name>
<evidence type="ECO:0000313" key="3">
    <source>
        <dbReference type="Proteomes" id="UP001155241"/>
    </source>
</evidence>
<dbReference type="RefSeq" id="WP_252852808.1">
    <property type="nucleotide sequence ID" value="NZ_JAMXLR010000038.1"/>
</dbReference>
<dbReference type="GO" id="GO:0004519">
    <property type="term" value="F:endonuclease activity"/>
    <property type="evidence" value="ECO:0007669"/>
    <property type="project" value="UniProtKB-KW"/>
</dbReference>
<dbReference type="Gene3D" id="3.90.75.10">
    <property type="entry name" value="Homing Intron 3 (I-ppo) Encoded Endonuclease, Chain A"/>
    <property type="match status" value="1"/>
</dbReference>
<evidence type="ECO:0000259" key="1">
    <source>
        <dbReference type="Pfam" id="PF13392"/>
    </source>
</evidence>
<dbReference type="SUPFAM" id="SSF54060">
    <property type="entry name" value="His-Me finger endonucleases"/>
    <property type="match status" value="1"/>
</dbReference>